<name>A3TSI5_PSEBH</name>
<organism evidence="1 2">
    <name type="scientific">Pseudooceanicola batsensis (strain ATCC BAA-863 / DSM 15984 / KCTC 12145 / HTCC2597)</name>
    <name type="common">Oceanicola batsensis</name>
    <dbReference type="NCBI Taxonomy" id="252305"/>
    <lineage>
        <taxon>Bacteria</taxon>
        <taxon>Pseudomonadati</taxon>
        <taxon>Pseudomonadota</taxon>
        <taxon>Alphaproteobacteria</taxon>
        <taxon>Rhodobacterales</taxon>
        <taxon>Paracoccaceae</taxon>
        <taxon>Pseudooceanicola</taxon>
    </lineage>
</organism>
<evidence type="ECO:0000313" key="2">
    <source>
        <dbReference type="Proteomes" id="UP000004318"/>
    </source>
</evidence>
<proteinExistence type="predicted"/>
<dbReference type="OrthoDB" id="9806213at2"/>
<dbReference type="Proteomes" id="UP000004318">
    <property type="component" value="Unassembled WGS sequence"/>
</dbReference>
<dbReference type="AlphaFoldDB" id="A3TSI5"/>
<dbReference type="EMBL" id="AAMO01000001">
    <property type="protein sequence ID" value="EAQ04612.1"/>
    <property type="molecule type" value="Genomic_DNA"/>
</dbReference>
<accession>A3TSI5</accession>
<reference evidence="1 2" key="1">
    <citation type="journal article" date="2010" name="J. Bacteriol.">
        <title>Genome sequences of Oceanicola granulosus HTCC2516(T) and Oceanicola batsensis HTCC2597(TDelta).</title>
        <authorList>
            <person name="Thrash J.C."/>
            <person name="Cho J.C."/>
            <person name="Vergin K.L."/>
            <person name="Giovannoni S.J."/>
        </authorList>
    </citation>
    <scope>NUCLEOTIDE SEQUENCE [LARGE SCALE GENOMIC DNA]</scope>
    <source>
        <strain evidence="2">ATCC BAA-863 / DSM 15984 / KCTC 12145 / HTCC2597</strain>
    </source>
</reference>
<dbReference type="STRING" id="252305.OB2597_05000"/>
<sequence length="60" mass="6520">MNPTDIYEALDTLAKAPFDPVDFGFSFAEATDNARATVSKLRGGSLNRFDLPPARSLSLM</sequence>
<keyword evidence="2" id="KW-1185">Reference proteome</keyword>
<gene>
    <name evidence="1" type="ORF">OB2597_05000</name>
</gene>
<comment type="caution">
    <text evidence="1">The sequence shown here is derived from an EMBL/GenBank/DDBJ whole genome shotgun (WGS) entry which is preliminary data.</text>
</comment>
<dbReference type="HOGENOM" id="CLU_2937041_0_0_5"/>
<protein>
    <submittedName>
        <fullName evidence="1">Uncharacterized protein</fullName>
    </submittedName>
</protein>
<dbReference type="eggNOG" id="COG1002">
    <property type="taxonomic scope" value="Bacteria"/>
</dbReference>
<dbReference type="RefSeq" id="WP_007253823.1">
    <property type="nucleotide sequence ID" value="NZ_CH724131.1"/>
</dbReference>
<evidence type="ECO:0000313" key="1">
    <source>
        <dbReference type="EMBL" id="EAQ04612.1"/>
    </source>
</evidence>